<dbReference type="InterPro" id="IPR011545">
    <property type="entry name" value="DEAD/DEAH_box_helicase_dom"/>
</dbReference>
<comment type="domain">
    <text evidence="4">The Q motif is unique to and characteristic of the DEAD box family of RNA helicases and controls ATP binding and hydrolysis.</text>
</comment>
<feature type="region of interest" description="Disordered" evidence="5">
    <location>
        <begin position="215"/>
        <end position="240"/>
    </location>
</feature>
<keyword evidence="4" id="KW-0694">RNA-binding</keyword>
<feature type="compositionally biased region" description="Basic and acidic residues" evidence="5">
    <location>
        <begin position="220"/>
        <end position="240"/>
    </location>
</feature>
<evidence type="ECO:0000256" key="2">
    <source>
        <dbReference type="ARBA" id="ARBA00022801"/>
    </source>
</evidence>
<reference evidence="7" key="1">
    <citation type="submission" date="2023-03" db="EMBL/GenBank/DDBJ databases">
        <title>Mating type loci evolution in Malassezia.</title>
        <authorList>
            <person name="Coelho M.A."/>
        </authorList>
    </citation>
    <scope>NUCLEOTIDE SEQUENCE</scope>
    <source>
        <strain evidence="7">CBS 9431</strain>
    </source>
</reference>
<evidence type="ECO:0000259" key="6">
    <source>
        <dbReference type="SMART" id="SM00487"/>
    </source>
</evidence>
<evidence type="ECO:0000313" key="8">
    <source>
        <dbReference type="Proteomes" id="UP001217754"/>
    </source>
</evidence>
<dbReference type="GO" id="GO:0003724">
    <property type="term" value="F:RNA helicase activity"/>
    <property type="evidence" value="ECO:0007669"/>
    <property type="project" value="UniProtKB-EC"/>
</dbReference>
<dbReference type="GO" id="GO:0016787">
    <property type="term" value="F:hydrolase activity"/>
    <property type="evidence" value="ECO:0007669"/>
    <property type="project" value="UniProtKB-KW"/>
</dbReference>
<dbReference type="GO" id="GO:0005524">
    <property type="term" value="F:ATP binding"/>
    <property type="evidence" value="ECO:0007669"/>
    <property type="project" value="UniProtKB-UniRule"/>
</dbReference>
<dbReference type="GO" id="GO:0003723">
    <property type="term" value="F:RNA binding"/>
    <property type="evidence" value="ECO:0007669"/>
    <property type="project" value="UniProtKB-UniRule"/>
</dbReference>
<dbReference type="Pfam" id="PF00270">
    <property type="entry name" value="DEAD"/>
    <property type="match status" value="1"/>
</dbReference>
<keyword evidence="4" id="KW-0347">Helicase</keyword>
<evidence type="ECO:0000256" key="1">
    <source>
        <dbReference type="ARBA" id="ARBA00022741"/>
    </source>
</evidence>
<accession>A0AAF0JEF2</accession>
<dbReference type="EC" id="3.6.4.13" evidence="4"/>
<name>A0AAF0JEF2_9BASI</name>
<keyword evidence="1 4" id="KW-0547">Nucleotide-binding</keyword>
<protein>
    <recommendedName>
        <fullName evidence="4">ATP-dependent RNA helicase</fullName>
        <ecNumber evidence="4">3.6.4.13</ecNumber>
    </recommendedName>
</protein>
<gene>
    <name evidence="7" type="ORF">MJAP1_000793</name>
</gene>
<dbReference type="InterPro" id="IPR014001">
    <property type="entry name" value="Helicase_ATP-bd"/>
</dbReference>
<evidence type="ECO:0000256" key="3">
    <source>
        <dbReference type="ARBA" id="ARBA00022840"/>
    </source>
</evidence>
<proteinExistence type="inferred from homology"/>
<keyword evidence="3 4" id="KW-0067">ATP-binding</keyword>
<dbReference type="PANTHER" id="PTHR24031">
    <property type="entry name" value="RNA HELICASE"/>
    <property type="match status" value="1"/>
</dbReference>
<dbReference type="RefSeq" id="XP_060120743.1">
    <property type="nucleotide sequence ID" value="XM_060264760.1"/>
</dbReference>
<comment type="similarity">
    <text evidence="4">Belongs to the DEAD box helicase family.</text>
</comment>
<evidence type="ECO:0000256" key="5">
    <source>
        <dbReference type="SAM" id="MobiDB-lite"/>
    </source>
</evidence>
<dbReference type="SMART" id="SM00487">
    <property type="entry name" value="DEXDc"/>
    <property type="match status" value="1"/>
</dbReference>
<dbReference type="EMBL" id="CP119958">
    <property type="protein sequence ID" value="WFD37846.1"/>
    <property type="molecule type" value="Genomic_DNA"/>
</dbReference>
<dbReference type="InterPro" id="IPR027417">
    <property type="entry name" value="P-loop_NTPase"/>
</dbReference>
<keyword evidence="8" id="KW-1185">Reference proteome</keyword>
<feature type="region of interest" description="Disordered" evidence="5">
    <location>
        <begin position="349"/>
        <end position="371"/>
    </location>
</feature>
<dbReference type="AlphaFoldDB" id="A0AAF0JEF2"/>
<dbReference type="SUPFAM" id="SSF52540">
    <property type="entry name" value="P-loop containing nucleoside triphosphate hydrolases"/>
    <property type="match status" value="2"/>
</dbReference>
<dbReference type="Proteomes" id="UP001217754">
    <property type="component" value="Chromosome 1"/>
</dbReference>
<evidence type="ECO:0000256" key="4">
    <source>
        <dbReference type="RuleBase" id="RU365068"/>
    </source>
</evidence>
<dbReference type="GeneID" id="85224442"/>
<organism evidence="7 8">
    <name type="scientific">Malassezia japonica</name>
    <dbReference type="NCBI Taxonomy" id="223818"/>
    <lineage>
        <taxon>Eukaryota</taxon>
        <taxon>Fungi</taxon>
        <taxon>Dikarya</taxon>
        <taxon>Basidiomycota</taxon>
        <taxon>Ustilaginomycotina</taxon>
        <taxon>Malasseziomycetes</taxon>
        <taxon>Malasseziales</taxon>
        <taxon>Malasseziaceae</taxon>
        <taxon>Malassezia</taxon>
    </lineage>
</organism>
<comment type="function">
    <text evidence="4">RNA helicase.</text>
</comment>
<keyword evidence="2 4" id="KW-0378">Hydrolase</keyword>
<comment type="catalytic activity">
    <reaction evidence="4">
        <text>ATP + H2O = ADP + phosphate + H(+)</text>
        <dbReference type="Rhea" id="RHEA:13065"/>
        <dbReference type="ChEBI" id="CHEBI:15377"/>
        <dbReference type="ChEBI" id="CHEBI:15378"/>
        <dbReference type="ChEBI" id="CHEBI:30616"/>
        <dbReference type="ChEBI" id="CHEBI:43474"/>
        <dbReference type="ChEBI" id="CHEBI:456216"/>
        <dbReference type="EC" id="3.6.4.13"/>
    </reaction>
</comment>
<feature type="domain" description="Helicase ATP-binding" evidence="6">
    <location>
        <begin position="46"/>
        <end position="302"/>
    </location>
</feature>
<sequence>MGSDVLARRPIKMGGVIPSLGKPSSAFEKLGLSPTLCAQLTATMPHVAEPTPAQAALIPAVLSPSDVILRAHTGSGKSLALLLALLAKPRLLFRHAGKAPAAGISAWIIVPSNELAEQYMAWARALVPTQLATSMDAVIQCVLLNEPEGRSLLGLETIRTVALDEADALLQLPGRFPSAKQVWRHQTHSTPGLQLLNQVMLRRATYSGGERLLTAGLERTGPRRGPEKRPPEHVRRAQYRGAEKAQDLAPALPREPGTVPLQLICTSATANSVLRHFLGARTGWLRTNTRETRDTACYLDQTGLTDGASASAALPREISHTCLVVDTPGDAPYADAGLQLPPIRNLARSASDAVPREMRTERAPVSPSDGPEEHVIDAALLEALAFAFAADGVQSGLALFPPRWSMRKTQAALEALGVPVQVVSPERRAAPHESPVLYLLQSSSARGLDVPGLTHVFLVGMPAVGDAVQYTHLAGRVARIGRDGRRAPGKVVTLLRGHKGQARDTISSNEEKMSSLYKRLGLVPGPFDLSLLDA</sequence>
<dbReference type="Gene3D" id="3.40.50.300">
    <property type="entry name" value="P-loop containing nucleotide triphosphate hydrolases"/>
    <property type="match status" value="2"/>
</dbReference>
<evidence type="ECO:0000313" key="7">
    <source>
        <dbReference type="EMBL" id="WFD37846.1"/>
    </source>
</evidence>